<dbReference type="PANTHER" id="PTHR48099">
    <property type="entry name" value="C-1-TETRAHYDROFOLATE SYNTHASE, CYTOPLASMIC-RELATED"/>
    <property type="match status" value="1"/>
</dbReference>
<evidence type="ECO:0000256" key="2">
    <source>
        <dbReference type="ARBA" id="ARBA00011738"/>
    </source>
</evidence>
<dbReference type="CDD" id="cd01080">
    <property type="entry name" value="NAD_bind_m-THF_DH_Cyclohyd"/>
    <property type="match status" value="1"/>
</dbReference>
<dbReference type="GO" id="GO:0035999">
    <property type="term" value="P:tetrahydrofolate interconversion"/>
    <property type="evidence" value="ECO:0007669"/>
    <property type="project" value="TreeGrafter"/>
</dbReference>
<evidence type="ECO:0000256" key="1">
    <source>
        <dbReference type="ARBA" id="ARBA00004777"/>
    </source>
</evidence>
<dbReference type="PROSITE" id="PS00766">
    <property type="entry name" value="THF_DHG_CYH_1"/>
    <property type="match status" value="1"/>
</dbReference>
<proteinExistence type="inferred from homology"/>
<sequence length="290" mass="31066">VSDTVILSGLEASSALYDSLHARIDALKSKQIIPGLAAILVGENPASQIYIRNKTKKFDSLGLKSEIHRLEEDVSEEELLRLINQINNDDTFHGILVQLPLPNHIDSQKIIHAISPTKDVDGFHPENAGLLSIGTPRFVPCTPKGIMYILEHFNIKLHGQHVVVVGRSNIVGRPVSVLSSLKSLGNATVTICHSGTSDLKQFTTQGDIVVAAMGSPEFLDASFIKEGACLVDVGINRIERDGKSTIVGDINQASVMGKASALTPVPKGIGPMTIAMLVENTVLSAELSLN</sequence>
<keyword evidence="4" id="KW-0378">Hydrolase</keyword>
<dbReference type="PROSITE" id="PS00767">
    <property type="entry name" value="THF_DHG_CYH_2"/>
    <property type="match status" value="1"/>
</dbReference>
<keyword evidence="7" id="KW-0511">Multifunctional enzyme</keyword>
<dbReference type="Gene3D" id="3.40.50.10860">
    <property type="entry name" value="Leucine Dehydrogenase, chain A, domain 1"/>
    <property type="match status" value="1"/>
</dbReference>
<dbReference type="SUPFAM" id="SSF51735">
    <property type="entry name" value="NAD(P)-binding Rossmann-fold domains"/>
    <property type="match status" value="1"/>
</dbReference>
<dbReference type="Pfam" id="PF02882">
    <property type="entry name" value="THF_DHG_CYH_C"/>
    <property type="match status" value="1"/>
</dbReference>
<organism evidence="10">
    <name type="scientific">marine metagenome</name>
    <dbReference type="NCBI Taxonomy" id="408172"/>
    <lineage>
        <taxon>unclassified sequences</taxon>
        <taxon>metagenomes</taxon>
        <taxon>ecological metagenomes</taxon>
    </lineage>
</organism>
<dbReference type="InterPro" id="IPR020867">
    <property type="entry name" value="THF_DH/CycHdrlase_CS"/>
</dbReference>
<dbReference type="Gene3D" id="3.40.50.720">
    <property type="entry name" value="NAD(P)-binding Rossmann-like Domain"/>
    <property type="match status" value="1"/>
</dbReference>
<dbReference type="GO" id="GO:0005829">
    <property type="term" value="C:cytosol"/>
    <property type="evidence" value="ECO:0007669"/>
    <property type="project" value="TreeGrafter"/>
</dbReference>
<feature type="non-terminal residue" evidence="10">
    <location>
        <position position="1"/>
    </location>
</feature>
<evidence type="ECO:0000256" key="4">
    <source>
        <dbReference type="ARBA" id="ARBA00022801"/>
    </source>
</evidence>
<name>A0A381PDU7_9ZZZZ</name>
<evidence type="ECO:0000256" key="5">
    <source>
        <dbReference type="ARBA" id="ARBA00022857"/>
    </source>
</evidence>
<protein>
    <submittedName>
        <fullName evidence="10">Uncharacterized protein</fullName>
    </submittedName>
</protein>
<evidence type="ECO:0000259" key="8">
    <source>
        <dbReference type="Pfam" id="PF00763"/>
    </source>
</evidence>
<dbReference type="PANTHER" id="PTHR48099:SF5">
    <property type="entry name" value="C-1-TETRAHYDROFOLATE SYNTHASE, CYTOPLASMIC"/>
    <property type="match status" value="1"/>
</dbReference>
<dbReference type="InterPro" id="IPR000672">
    <property type="entry name" value="THF_DH/CycHdrlase"/>
</dbReference>
<evidence type="ECO:0000313" key="10">
    <source>
        <dbReference type="EMBL" id="SUZ65195.1"/>
    </source>
</evidence>
<dbReference type="InterPro" id="IPR020630">
    <property type="entry name" value="THF_DH/CycHdrlase_cat_dom"/>
</dbReference>
<dbReference type="AlphaFoldDB" id="A0A381PDU7"/>
<evidence type="ECO:0000259" key="9">
    <source>
        <dbReference type="Pfam" id="PF02882"/>
    </source>
</evidence>
<dbReference type="GO" id="GO:0004477">
    <property type="term" value="F:methenyltetrahydrofolate cyclohydrolase activity"/>
    <property type="evidence" value="ECO:0007669"/>
    <property type="project" value="TreeGrafter"/>
</dbReference>
<dbReference type="InterPro" id="IPR036291">
    <property type="entry name" value="NAD(P)-bd_dom_sf"/>
</dbReference>
<dbReference type="EMBL" id="UINC01000952">
    <property type="protein sequence ID" value="SUZ65195.1"/>
    <property type="molecule type" value="Genomic_DNA"/>
</dbReference>
<keyword evidence="6" id="KW-0560">Oxidoreductase</keyword>
<evidence type="ECO:0000256" key="6">
    <source>
        <dbReference type="ARBA" id="ARBA00023002"/>
    </source>
</evidence>
<comment type="pathway">
    <text evidence="1">One-carbon metabolism; tetrahydrofolate interconversion.</text>
</comment>
<comment type="subunit">
    <text evidence="2">Homodimer.</text>
</comment>
<evidence type="ECO:0000256" key="3">
    <source>
        <dbReference type="ARBA" id="ARBA00022563"/>
    </source>
</evidence>
<feature type="domain" description="Tetrahydrofolate dehydrogenase/cyclohydrolase NAD(P)-binding" evidence="9">
    <location>
        <begin position="140"/>
        <end position="286"/>
    </location>
</feature>
<evidence type="ECO:0000256" key="7">
    <source>
        <dbReference type="ARBA" id="ARBA00023268"/>
    </source>
</evidence>
<dbReference type="InterPro" id="IPR046346">
    <property type="entry name" value="Aminoacid_DH-like_N_sf"/>
</dbReference>
<feature type="domain" description="Tetrahydrofolate dehydrogenase/cyclohydrolase catalytic" evidence="8">
    <location>
        <begin position="7"/>
        <end position="121"/>
    </location>
</feature>
<accession>A0A381PDU7</accession>
<keyword evidence="5" id="KW-0521">NADP</keyword>
<dbReference type="FunFam" id="3.40.50.720:FF:000006">
    <property type="entry name" value="Bifunctional protein FolD"/>
    <property type="match status" value="1"/>
</dbReference>
<dbReference type="PRINTS" id="PR00085">
    <property type="entry name" value="THFDHDRGNASE"/>
</dbReference>
<reference evidence="10" key="1">
    <citation type="submission" date="2018-05" db="EMBL/GenBank/DDBJ databases">
        <authorList>
            <person name="Lanie J.A."/>
            <person name="Ng W.-L."/>
            <person name="Kazmierczak K.M."/>
            <person name="Andrzejewski T.M."/>
            <person name="Davidsen T.M."/>
            <person name="Wayne K.J."/>
            <person name="Tettelin H."/>
            <person name="Glass J.I."/>
            <person name="Rusch D."/>
            <person name="Podicherti R."/>
            <person name="Tsui H.-C.T."/>
            <person name="Winkler M.E."/>
        </authorList>
    </citation>
    <scope>NUCLEOTIDE SEQUENCE</scope>
</reference>
<dbReference type="SUPFAM" id="SSF53223">
    <property type="entry name" value="Aminoacid dehydrogenase-like, N-terminal domain"/>
    <property type="match status" value="1"/>
</dbReference>
<dbReference type="HAMAP" id="MF_01576">
    <property type="entry name" value="THF_DHG_CYH"/>
    <property type="match status" value="1"/>
</dbReference>
<dbReference type="FunFam" id="3.40.50.10860:FF:000005">
    <property type="entry name" value="C-1-tetrahydrofolate synthase, cytoplasmic, putative"/>
    <property type="match status" value="1"/>
</dbReference>
<dbReference type="GO" id="GO:0004488">
    <property type="term" value="F:methylenetetrahydrofolate dehydrogenase (NADP+) activity"/>
    <property type="evidence" value="ECO:0007669"/>
    <property type="project" value="InterPro"/>
</dbReference>
<dbReference type="InterPro" id="IPR020631">
    <property type="entry name" value="THF_DH/CycHdrlase_NAD-bd_dom"/>
</dbReference>
<gene>
    <name evidence="10" type="ORF">METZ01_LOCUS18049</name>
</gene>
<keyword evidence="3" id="KW-0554">One-carbon metabolism</keyword>
<dbReference type="Pfam" id="PF00763">
    <property type="entry name" value="THF_DHG_CYH"/>
    <property type="match status" value="1"/>
</dbReference>